<keyword evidence="4" id="KW-1185">Reference proteome</keyword>
<name>A0A6D2L1K9_9BRAS</name>
<organism evidence="3 4">
    <name type="scientific">Microthlaspi erraticum</name>
    <dbReference type="NCBI Taxonomy" id="1685480"/>
    <lineage>
        <taxon>Eukaryota</taxon>
        <taxon>Viridiplantae</taxon>
        <taxon>Streptophyta</taxon>
        <taxon>Embryophyta</taxon>
        <taxon>Tracheophyta</taxon>
        <taxon>Spermatophyta</taxon>
        <taxon>Magnoliopsida</taxon>
        <taxon>eudicotyledons</taxon>
        <taxon>Gunneridae</taxon>
        <taxon>Pentapetalae</taxon>
        <taxon>rosids</taxon>
        <taxon>malvids</taxon>
        <taxon>Brassicales</taxon>
        <taxon>Brassicaceae</taxon>
        <taxon>Coluteocarpeae</taxon>
        <taxon>Microthlaspi</taxon>
    </lineage>
</organism>
<feature type="domain" description="TIR" evidence="2">
    <location>
        <begin position="14"/>
        <end position="85"/>
    </location>
</feature>
<reference evidence="3" key="1">
    <citation type="submission" date="2020-01" db="EMBL/GenBank/DDBJ databases">
        <authorList>
            <person name="Mishra B."/>
        </authorList>
    </citation>
    <scope>NUCLEOTIDE SEQUENCE [LARGE SCALE GENOMIC DNA]</scope>
</reference>
<protein>
    <recommendedName>
        <fullName evidence="2">TIR domain-containing protein</fullName>
    </recommendedName>
</protein>
<evidence type="ECO:0000256" key="1">
    <source>
        <dbReference type="ARBA" id="ARBA00023027"/>
    </source>
</evidence>
<dbReference type="AlphaFoldDB" id="A0A6D2L1K9"/>
<proteinExistence type="predicted"/>
<dbReference type="PANTHER" id="PTHR32009">
    <property type="entry name" value="TMV RESISTANCE PROTEIN N-LIKE"/>
    <property type="match status" value="1"/>
</dbReference>
<comment type="caution">
    <text evidence="3">The sequence shown here is derived from an EMBL/GenBank/DDBJ whole genome shotgun (WGS) entry which is preliminary data.</text>
</comment>
<dbReference type="Proteomes" id="UP000467841">
    <property type="component" value="Unassembled WGS sequence"/>
</dbReference>
<dbReference type="EMBL" id="CACVBM020001718">
    <property type="protein sequence ID" value="CAA7058346.1"/>
    <property type="molecule type" value="Genomic_DNA"/>
</dbReference>
<keyword evidence="1" id="KW-0520">NAD</keyword>
<accession>A0A6D2L1K9</accession>
<dbReference type="OrthoDB" id="6160824at2759"/>
<dbReference type="InterPro" id="IPR000157">
    <property type="entry name" value="TIR_dom"/>
</dbReference>
<dbReference type="PANTHER" id="PTHR32009:SF115">
    <property type="entry name" value="RPP1-LIKE DISEASE RESISTANCE PROTEIN-RELATED"/>
    <property type="match status" value="1"/>
</dbReference>
<sequence length="85" mass="9747">MAPPFSSSSNSRNWLYDVFPSFRGEDVRVTFLSNFLKELDRKLITVFKDNEMERSGSLDPELKSAIRDSRIAVVIFSTNYGSSYL</sequence>
<dbReference type="PROSITE" id="PS50104">
    <property type="entry name" value="TIR"/>
    <property type="match status" value="1"/>
</dbReference>
<dbReference type="Gene3D" id="3.40.50.10140">
    <property type="entry name" value="Toll/interleukin-1 receptor homology (TIR) domain"/>
    <property type="match status" value="1"/>
</dbReference>
<dbReference type="Pfam" id="PF01582">
    <property type="entry name" value="TIR"/>
    <property type="match status" value="1"/>
</dbReference>
<evidence type="ECO:0000259" key="2">
    <source>
        <dbReference type="PROSITE" id="PS50104"/>
    </source>
</evidence>
<dbReference type="GO" id="GO:0007165">
    <property type="term" value="P:signal transduction"/>
    <property type="evidence" value="ECO:0007669"/>
    <property type="project" value="InterPro"/>
</dbReference>
<dbReference type="SUPFAM" id="SSF52200">
    <property type="entry name" value="Toll/Interleukin receptor TIR domain"/>
    <property type="match status" value="1"/>
</dbReference>
<dbReference type="InterPro" id="IPR035897">
    <property type="entry name" value="Toll_tir_struct_dom_sf"/>
</dbReference>
<evidence type="ECO:0000313" key="4">
    <source>
        <dbReference type="Proteomes" id="UP000467841"/>
    </source>
</evidence>
<gene>
    <name evidence="3" type="ORF">MERR_LOCUS45582</name>
</gene>
<evidence type="ECO:0000313" key="3">
    <source>
        <dbReference type="EMBL" id="CAA7058346.1"/>
    </source>
</evidence>